<dbReference type="AlphaFoldDB" id="A0A0F9GK28"/>
<feature type="region of interest" description="Disordered" evidence="1">
    <location>
        <begin position="108"/>
        <end position="129"/>
    </location>
</feature>
<feature type="compositionally biased region" description="Basic and acidic residues" evidence="1">
    <location>
        <begin position="45"/>
        <end position="64"/>
    </location>
</feature>
<reference evidence="2" key="1">
    <citation type="journal article" date="2015" name="Nature">
        <title>Complex archaea that bridge the gap between prokaryotes and eukaryotes.</title>
        <authorList>
            <person name="Spang A."/>
            <person name="Saw J.H."/>
            <person name="Jorgensen S.L."/>
            <person name="Zaremba-Niedzwiedzka K."/>
            <person name="Martijn J."/>
            <person name="Lind A.E."/>
            <person name="van Eijk R."/>
            <person name="Schleper C."/>
            <person name="Guy L."/>
            <person name="Ettema T.J."/>
        </authorList>
    </citation>
    <scope>NUCLEOTIDE SEQUENCE</scope>
</reference>
<dbReference type="EMBL" id="LAZR01028124">
    <property type="protein sequence ID" value="KKL63562.1"/>
    <property type="molecule type" value="Genomic_DNA"/>
</dbReference>
<evidence type="ECO:0000313" key="2">
    <source>
        <dbReference type="EMBL" id="KKL63562.1"/>
    </source>
</evidence>
<proteinExistence type="predicted"/>
<feature type="region of interest" description="Disordered" evidence="1">
    <location>
        <begin position="1"/>
        <end position="65"/>
    </location>
</feature>
<evidence type="ECO:0000256" key="1">
    <source>
        <dbReference type="SAM" id="MobiDB-lite"/>
    </source>
</evidence>
<protein>
    <submittedName>
        <fullName evidence="2">Uncharacterized protein</fullName>
    </submittedName>
</protein>
<sequence length="147" mass="15421">MNPEEKQTVTEDQPAADAPNEGTEAQTEAPGAQDTADTDWDALLDDSKPESEKPTPEPEAKSGELKALQAKVDRMEAAFSKKDADEGITTAVGQIKAGKLRAIAVTSAPASTNASARWEPMNPSAPVTKTLVPCQFIPPFSASGPSE</sequence>
<name>A0A0F9GK28_9ZZZZ</name>
<accession>A0A0F9GK28</accession>
<comment type="caution">
    <text evidence="2">The sequence shown here is derived from an EMBL/GenBank/DDBJ whole genome shotgun (WGS) entry which is preliminary data.</text>
</comment>
<gene>
    <name evidence="2" type="ORF">LCGC14_2173850</name>
</gene>
<organism evidence="2">
    <name type="scientific">marine sediment metagenome</name>
    <dbReference type="NCBI Taxonomy" id="412755"/>
    <lineage>
        <taxon>unclassified sequences</taxon>
        <taxon>metagenomes</taxon>
        <taxon>ecological metagenomes</taxon>
    </lineage>
</organism>